<organism evidence="3 4">
    <name type="scientific">Jatropha curcas</name>
    <name type="common">Barbados nut</name>
    <dbReference type="NCBI Taxonomy" id="180498"/>
    <lineage>
        <taxon>Eukaryota</taxon>
        <taxon>Viridiplantae</taxon>
        <taxon>Streptophyta</taxon>
        <taxon>Embryophyta</taxon>
        <taxon>Tracheophyta</taxon>
        <taxon>Spermatophyta</taxon>
        <taxon>Magnoliopsida</taxon>
        <taxon>eudicotyledons</taxon>
        <taxon>Gunneridae</taxon>
        <taxon>Pentapetalae</taxon>
        <taxon>rosids</taxon>
        <taxon>fabids</taxon>
        <taxon>Malpighiales</taxon>
        <taxon>Euphorbiaceae</taxon>
        <taxon>Crotonoideae</taxon>
        <taxon>Jatropheae</taxon>
        <taxon>Jatropha</taxon>
    </lineage>
</organism>
<dbReference type="GO" id="GO:0016491">
    <property type="term" value="F:oxidoreductase activity"/>
    <property type="evidence" value="ECO:0007669"/>
    <property type="project" value="UniProtKB-KW"/>
</dbReference>
<comment type="similarity">
    <text evidence="1">Belongs to the short-chain dehydrogenases/reductases (SDR) family.</text>
</comment>
<name>A0A067KTE4_JATCU</name>
<dbReference type="PANTHER" id="PTHR24320">
    <property type="entry name" value="RETINOL DEHYDROGENASE"/>
    <property type="match status" value="1"/>
</dbReference>
<dbReference type="Gene3D" id="3.40.50.720">
    <property type="entry name" value="NAD(P)-binding Rossmann-like Domain"/>
    <property type="match status" value="1"/>
</dbReference>
<dbReference type="Pfam" id="PF00106">
    <property type="entry name" value="adh_short"/>
    <property type="match status" value="1"/>
</dbReference>
<dbReference type="EMBL" id="KK914482">
    <property type="protein sequence ID" value="KDP35550.1"/>
    <property type="molecule type" value="Genomic_DNA"/>
</dbReference>
<dbReference type="PRINTS" id="PR00081">
    <property type="entry name" value="GDHRDH"/>
</dbReference>
<dbReference type="PANTHER" id="PTHR24320:SF227">
    <property type="entry name" value="RETINOL DEHYDROGENASE 11"/>
    <property type="match status" value="1"/>
</dbReference>
<keyword evidence="4" id="KW-1185">Reference proteome</keyword>
<dbReference type="InterPro" id="IPR036291">
    <property type="entry name" value="NAD(P)-bd_dom_sf"/>
</dbReference>
<evidence type="ECO:0000313" key="4">
    <source>
        <dbReference type="Proteomes" id="UP000027138"/>
    </source>
</evidence>
<dbReference type="STRING" id="180498.A0A067KTE4"/>
<dbReference type="Proteomes" id="UP000027138">
    <property type="component" value="Unassembled WGS sequence"/>
</dbReference>
<evidence type="ECO:0000256" key="2">
    <source>
        <dbReference type="ARBA" id="ARBA00023002"/>
    </source>
</evidence>
<sequence>MVLHFWQSTSMTGAGGSGKFLIASARQKGAVEEVNFHIRKSKGFMNKFMNLELGGDGSSGGTVGGGVESVETALHFIYSREFWRMAVFWTISLVASYLHLFFQRIFSQSSNAYPHSLPPKSMLRRPVCIVTGATSGLGAAAAYGLSRKGFFVVLVGRSSKLLYKTVERIKAQNRDAQLKAFDVDLSSFQSILKFRVSLEKWLLDSDMHSSIQLLVNNAGILATSHRTTADGYDQMMATNYMGAFSLTKFLLPLIRNSPVGSRIVNVTSFTHRSATVCHLFNKGDYAIRWLTRKLFLEGASGLQNNIHMLISISTPSQLQLMDKPCQVSVNAADPGAVETNLMREVPSCLSRLAFRILKLLGLLQSPDIGACSILDAALAPPEISGEYFFGGKGRTLNSSKLSYSVDLAEKLWTTSCDLFEELQLASMEKER</sequence>
<protein>
    <submittedName>
        <fullName evidence="3">Uncharacterized protein</fullName>
    </submittedName>
</protein>
<keyword evidence="2" id="KW-0560">Oxidoreductase</keyword>
<dbReference type="SUPFAM" id="SSF51735">
    <property type="entry name" value="NAD(P)-binding Rossmann-fold domains"/>
    <property type="match status" value="1"/>
</dbReference>
<accession>A0A067KTE4</accession>
<dbReference type="OrthoDB" id="542013at2759"/>
<dbReference type="InterPro" id="IPR002347">
    <property type="entry name" value="SDR_fam"/>
</dbReference>
<gene>
    <name evidence="3" type="ORF">JCGZ_08988</name>
</gene>
<evidence type="ECO:0000256" key="1">
    <source>
        <dbReference type="ARBA" id="ARBA00006484"/>
    </source>
</evidence>
<proteinExistence type="inferred from homology"/>
<reference evidence="3 4" key="1">
    <citation type="journal article" date="2014" name="PLoS ONE">
        <title>Global Analysis of Gene Expression Profiles in Physic Nut (Jatropha curcas L.) Seedlings Exposed to Salt Stress.</title>
        <authorList>
            <person name="Zhang L."/>
            <person name="Zhang C."/>
            <person name="Wu P."/>
            <person name="Chen Y."/>
            <person name="Li M."/>
            <person name="Jiang H."/>
            <person name="Wu G."/>
        </authorList>
    </citation>
    <scope>NUCLEOTIDE SEQUENCE [LARGE SCALE GENOMIC DNA]</scope>
    <source>
        <strain evidence="4">cv. GZQX0401</strain>
        <tissue evidence="3">Young leaves</tissue>
    </source>
</reference>
<evidence type="ECO:0000313" key="3">
    <source>
        <dbReference type="EMBL" id="KDP35550.1"/>
    </source>
</evidence>
<dbReference type="AlphaFoldDB" id="A0A067KTE4"/>